<protein>
    <submittedName>
        <fullName evidence="1">Prolyl oligopeptidase family protein</fullName>
    </submittedName>
</protein>
<dbReference type="AlphaFoldDB" id="A0A0U0WC25"/>
<sequence>MANTRRERRLARPADVATPFVRAREFMAGQGHRDHDDELPIARPTIAVARQVFHDELVLLGMRTFLPVGEPDAPRRVDREVTAALEFYRERGWLERPEAFFAAPPALTDVTEVPGRIRRQDLRRLSFDSGYEPHPGEPGRERWLGYTANRRERALLLRHSEPRPWVVCVHGALMGRGAVDLRLFRARHLHEDLGLNVVLPVLPLHGPRKVKGAAFPAQDLLDDVHATAQAVWDIRRLISWIRAQEPDSRIGLNSMSLGGYITSLVCSVEDGLTCAVLGVPVADLIEVLSGHGGLRDDDPRKQTLEHALPIGRMISPLSLTPRVPMSGRFIYGGLADRLVNPRHQVMRLWEHWGRPEIVWYEGAHTGFFRSRPVHDFVDAALCQSGLVAPAQAVTRFRPESSS</sequence>
<reference evidence="1 2" key="1">
    <citation type="submission" date="2015-03" db="EMBL/GenBank/DDBJ databases">
        <authorList>
            <person name="Murphy D."/>
        </authorList>
    </citation>
    <scope>NUCLEOTIDE SEQUENCE [LARGE SCALE GENOMIC DNA]</scope>
    <source>
        <strain evidence="1 2">DSM 44277</strain>
    </source>
</reference>
<gene>
    <name evidence="1" type="ORF">BN971_03829</name>
</gene>
<dbReference type="SUPFAM" id="SSF53474">
    <property type="entry name" value="alpha/beta-Hydrolases"/>
    <property type="match status" value="1"/>
</dbReference>
<dbReference type="PANTHER" id="PTHR13617:SF14">
    <property type="entry name" value="PROTEIN ABHD18"/>
    <property type="match status" value="1"/>
</dbReference>
<dbReference type="EMBL" id="CSTD01000004">
    <property type="protein sequence ID" value="CPR12530.1"/>
    <property type="molecule type" value="Genomic_DNA"/>
</dbReference>
<dbReference type="RefSeq" id="WP_085180839.1">
    <property type="nucleotide sequence ID" value="NZ_CSTD01000004.1"/>
</dbReference>
<evidence type="ECO:0000313" key="1">
    <source>
        <dbReference type="EMBL" id="CPR12530.1"/>
    </source>
</evidence>
<dbReference type="Gene3D" id="3.40.50.1820">
    <property type="entry name" value="alpha/beta hydrolase"/>
    <property type="match status" value="1"/>
</dbReference>
<organism evidence="1 2">
    <name type="scientific">Mycobacterium bohemicum DSM 44277</name>
    <dbReference type="NCBI Taxonomy" id="1236609"/>
    <lineage>
        <taxon>Bacteria</taxon>
        <taxon>Bacillati</taxon>
        <taxon>Actinomycetota</taxon>
        <taxon>Actinomycetes</taxon>
        <taxon>Mycobacteriales</taxon>
        <taxon>Mycobacteriaceae</taxon>
        <taxon>Mycobacterium</taxon>
    </lineage>
</organism>
<evidence type="ECO:0000313" key="2">
    <source>
        <dbReference type="Proteomes" id="UP000198875"/>
    </source>
</evidence>
<accession>A0A0U0WC25</accession>
<dbReference type="Proteomes" id="UP000198875">
    <property type="component" value="Unassembled WGS sequence"/>
</dbReference>
<dbReference type="InterPro" id="IPR029058">
    <property type="entry name" value="AB_hydrolase_fold"/>
</dbReference>
<dbReference type="PANTHER" id="PTHR13617">
    <property type="entry name" value="PROTEIN ABHD18"/>
    <property type="match status" value="1"/>
</dbReference>
<proteinExistence type="predicted"/>
<name>A0A0U0WC25_MYCBE</name>